<keyword evidence="2" id="KW-1185">Reference proteome</keyword>
<dbReference type="AlphaFoldDB" id="W2STF5"/>
<evidence type="ECO:0000313" key="1">
    <source>
        <dbReference type="EMBL" id="ETN71982.1"/>
    </source>
</evidence>
<gene>
    <name evidence="1" type="ORF">NECAME_14027</name>
</gene>
<name>W2STF5_NECAM</name>
<dbReference type="Proteomes" id="UP000053676">
    <property type="component" value="Unassembled WGS sequence"/>
</dbReference>
<protein>
    <submittedName>
        <fullName evidence="1">Uncharacterized protein</fullName>
    </submittedName>
</protein>
<dbReference type="EMBL" id="KI666054">
    <property type="protein sequence ID" value="ETN71982.1"/>
    <property type="molecule type" value="Genomic_DNA"/>
</dbReference>
<reference evidence="2" key="1">
    <citation type="journal article" date="2014" name="Nat. Genet.">
        <title>Genome of the human hookworm Necator americanus.</title>
        <authorList>
            <person name="Tang Y.T."/>
            <person name="Gao X."/>
            <person name="Rosa B.A."/>
            <person name="Abubucker S."/>
            <person name="Hallsworth-Pepin K."/>
            <person name="Martin J."/>
            <person name="Tyagi R."/>
            <person name="Heizer E."/>
            <person name="Zhang X."/>
            <person name="Bhonagiri-Palsikar V."/>
            <person name="Minx P."/>
            <person name="Warren W.C."/>
            <person name="Wang Q."/>
            <person name="Zhan B."/>
            <person name="Hotez P.J."/>
            <person name="Sternberg P.W."/>
            <person name="Dougall A."/>
            <person name="Gaze S.T."/>
            <person name="Mulvenna J."/>
            <person name="Sotillo J."/>
            <person name="Ranganathan S."/>
            <person name="Rabelo E.M."/>
            <person name="Wilson R.K."/>
            <person name="Felgner P.L."/>
            <person name="Bethony J."/>
            <person name="Hawdon J.M."/>
            <person name="Gasser R.B."/>
            <person name="Loukas A."/>
            <person name="Mitreva M."/>
        </authorList>
    </citation>
    <scope>NUCLEOTIDE SEQUENCE [LARGE SCALE GENOMIC DNA]</scope>
</reference>
<organism evidence="1 2">
    <name type="scientific">Necator americanus</name>
    <name type="common">Human hookworm</name>
    <dbReference type="NCBI Taxonomy" id="51031"/>
    <lineage>
        <taxon>Eukaryota</taxon>
        <taxon>Metazoa</taxon>
        <taxon>Ecdysozoa</taxon>
        <taxon>Nematoda</taxon>
        <taxon>Chromadorea</taxon>
        <taxon>Rhabditida</taxon>
        <taxon>Rhabditina</taxon>
        <taxon>Rhabditomorpha</taxon>
        <taxon>Strongyloidea</taxon>
        <taxon>Ancylostomatidae</taxon>
        <taxon>Bunostominae</taxon>
        <taxon>Necator</taxon>
    </lineage>
</organism>
<dbReference type="KEGG" id="nai:NECAME_14027"/>
<sequence>MKKTRNAAIDWNHSCMLHFWSLPVMHTCKPCEEHEQVILPIKCIFASQYLYAHPQKYSIAKHFFGVVLAWTSYSV</sequence>
<proteinExistence type="predicted"/>
<evidence type="ECO:0000313" key="2">
    <source>
        <dbReference type="Proteomes" id="UP000053676"/>
    </source>
</evidence>
<accession>W2STF5</accession>